<dbReference type="GO" id="GO:0012505">
    <property type="term" value="C:endomembrane system"/>
    <property type="evidence" value="ECO:0007669"/>
    <property type="project" value="UniProtKB-SubCell"/>
</dbReference>
<dbReference type="GO" id="GO:0005886">
    <property type="term" value="C:plasma membrane"/>
    <property type="evidence" value="ECO:0007669"/>
    <property type="project" value="UniProtKB-SubCell"/>
</dbReference>
<dbReference type="OrthoDB" id="277064at2"/>
<comment type="similarity">
    <text evidence="3 9 10">Belongs to the ATPase epsilon chain family.</text>
</comment>
<dbReference type="GO" id="GO:0046933">
    <property type="term" value="F:proton-transporting ATP synthase activity, rotational mechanism"/>
    <property type="evidence" value="ECO:0007669"/>
    <property type="project" value="UniProtKB-UniRule"/>
</dbReference>
<feature type="domain" description="ATP synthase F1 complex delta/epsilon subunit N-terminal" evidence="11">
    <location>
        <begin position="4"/>
        <end position="80"/>
    </location>
</feature>
<keyword evidence="5 9" id="KW-0406">Ion transport</keyword>
<dbReference type="KEGG" id="lcre:Pla8534_64140"/>
<accession>A0A518E379</accession>
<dbReference type="Proteomes" id="UP000317648">
    <property type="component" value="Chromosome"/>
</dbReference>
<dbReference type="InterPro" id="IPR020546">
    <property type="entry name" value="ATP_synth_F1_dsu/esu_N"/>
</dbReference>
<dbReference type="CDD" id="cd12152">
    <property type="entry name" value="F1-ATPase_delta"/>
    <property type="match status" value="1"/>
</dbReference>
<dbReference type="Gene3D" id="2.60.15.10">
    <property type="entry name" value="F0F1 ATP synthase delta/epsilon subunit, N-terminal"/>
    <property type="match status" value="1"/>
</dbReference>
<gene>
    <name evidence="9 12" type="primary">atpC</name>
    <name evidence="12" type="ORF">Pla8534_64140</name>
</gene>
<evidence type="ECO:0000313" key="12">
    <source>
        <dbReference type="EMBL" id="QDU98545.1"/>
    </source>
</evidence>
<evidence type="ECO:0000256" key="8">
    <source>
        <dbReference type="ARBA" id="ARBA00023310"/>
    </source>
</evidence>
<comment type="subunit">
    <text evidence="9 10">F-type ATPases have 2 components, CF(1) - the catalytic core - and CF(0) - the membrane proton channel. CF(1) has five subunits: alpha(3), beta(3), gamma(1), delta(1), epsilon(1). CF(0) has three main subunits: a, b and c.</text>
</comment>
<sequence length="131" mass="14438">MAEMNCIVVTPERTVLETKADFIALPLFDGEIGIAPLHSPMIGRLGFGEMRINQGSTVTTWYVDGGFVQVADDVVTVLTNLARSADKIDMEAARSQIDAAMKRPINTPELLEIRDRLVDQARAQMAVGRRH</sequence>
<evidence type="ECO:0000313" key="13">
    <source>
        <dbReference type="Proteomes" id="UP000317648"/>
    </source>
</evidence>
<dbReference type="NCBIfam" id="TIGR01216">
    <property type="entry name" value="ATP_synt_epsi"/>
    <property type="match status" value="1"/>
</dbReference>
<dbReference type="PANTHER" id="PTHR13822:SF10">
    <property type="entry name" value="ATP SYNTHASE EPSILON CHAIN, CHLOROPLASTIC"/>
    <property type="match status" value="1"/>
</dbReference>
<evidence type="ECO:0000256" key="10">
    <source>
        <dbReference type="RuleBase" id="RU003656"/>
    </source>
</evidence>
<name>A0A518E379_9BACT</name>
<dbReference type="AlphaFoldDB" id="A0A518E379"/>
<comment type="function">
    <text evidence="1 9">Produces ATP from ADP in the presence of a proton gradient across the membrane.</text>
</comment>
<evidence type="ECO:0000256" key="6">
    <source>
        <dbReference type="ARBA" id="ARBA00023136"/>
    </source>
</evidence>
<keyword evidence="4 9" id="KW-0813">Transport</keyword>
<reference evidence="12 13" key="1">
    <citation type="submission" date="2019-02" db="EMBL/GenBank/DDBJ databases">
        <title>Deep-cultivation of Planctomycetes and their phenomic and genomic characterization uncovers novel biology.</title>
        <authorList>
            <person name="Wiegand S."/>
            <person name="Jogler M."/>
            <person name="Boedeker C."/>
            <person name="Pinto D."/>
            <person name="Vollmers J."/>
            <person name="Rivas-Marin E."/>
            <person name="Kohn T."/>
            <person name="Peeters S.H."/>
            <person name="Heuer A."/>
            <person name="Rast P."/>
            <person name="Oberbeckmann S."/>
            <person name="Bunk B."/>
            <person name="Jeske O."/>
            <person name="Meyerdierks A."/>
            <person name="Storesund J.E."/>
            <person name="Kallscheuer N."/>
            <person name="Luecker S."/>
            <person name="Lage O.M."/>
            <person name="Pohl T."/>
            <person name="Merkel B.J."/>
            <person name="Hornburger P."/>
            <person name="Mueller R.-W."/>
            <person name="Bruemmer F."/>
            <person name="Labrenz M."/>
            <person name="Spormann A.M."/>
            <person name="Op den Camp H."/>
            <person name="Overmann J."/>
            <person name="Amann R."/>
            <person name="Jetten M.S.M."/>
            <person name="Mascher T."/>
            <person name="Medema M.H."/>
            <person name="Devos D.P."/>
            <person name="Kaster A.-K."/>
            <person name="Ovreas L."/>
            <person name="Rohde M."/>
            <person name="Galperin M.Y."/>
            <person name="Jogler C."/>
        </authorList>
    </citation>
    <scope>NUCLEOTIDE SEQUENCE [LARGE SCALE GENOMIC DNA]</scope>
    <source>
        <strain evidence="12 13">Pla85_3_4</strain>
    </source>
</reference>
<comment type="subcellular location">
    <subcellularLocation>
        <location evidence="9">Cell membrane</location>
        <topology evidence="9">Peripheral membrane protein</topology>
    </subcellularLocation>
    <subcellularLocation>
        <location evidence="2">Endomembrane system</location>
        <topology evidence="2">Peripheral membrane protein</topology>
    </subcellularLocation>
</comment>
<dbReference type="GO" id="GO:0045259">
    <property type="term" value="C:proton-transporting ATP synthase complex"/>
    <property type="evidence" value="ECO:0007669"/>
    <property type="project" value="UniProtKB-KW"/>
</dbReference>
<evidence type="ECO:0000256" key="2">
    <source>
        <dbReference type="ARBA" id="ARBA00004184"/>
    </source>
</evidence>
<dbReference type="RefSeq" id="WP_145057891.1">
    <property type="nucleotide sequence ID" value="NZ_CP036433.1"/>
</dbReference>
<dbReference type="EMBL" id="CP036433">
    <property type="protein sequence ID" value="QDU98545.1"/>
    <property type="molecule type" value="Genomic_DNA"/>
</dbReference>
<keyword evidence="13" id="KW-1185">Reference proteome</keyword>
<evidence type="ECO:0000256" key="7">
    <source>
        <dbReference type="ARBA" id="ARBA00023196"/>
    </source>
</evidence>
<dbReference type="InterPro" id="IPR036771">
    <property type="entry name" value="ATPsynth_dsu/esu_N"/>
</dbReference>
<evidence type="ECO:0000256" key="5">
    <source>
        <dbReference type="ARBA" id="ARBA00023065"/>
    </source>
</evidence>
<evidence type="ECO:0000256" key="9">
    <source>
        <dbReference type="HAMAP-Rule" id="MF_00530"/>
    </source>
</evidence>
<keyword evidence="9" id="KW-0375">Hydrogen ion transport</keyword>
<dbReference type="HAMAP" id="MF_00530">
    <property type="entry name" value="ATP_synth_epsil_bac"/>
    <property type="match status" value="1"/>
</dbReference>
<evidence type="ECO:0000259" key="11">
    <source>
        <dbReference type="Pfam" id="PF02823"/>
    </source>
</evidence>
<keyword evidence="7 9" id="KW-0139">CF(1)</keyword>
<keyword evidence="6 9" id="KW-0472">Membrane</keyword>
<keyword evidence="8 9" id="KW-0066">ATP synthesis</keyword>
<dbReference type="InterPro" id="IPR001469">
    <property type="entry name" value="ATP_synth_F1_dsu/esu"/>
</dbReference>
<evidence type="ECO:0000256" key="4">
    <source>
        <dbReference type="ARBA" id="ARBA00022448"/>
    </source>
</evidence>
<evidence type="ECO:0000256" key="1">
    <source>
        <dbReference type="ARBA" id="ARBA00003543"/>
    </source>
</evidence>
<keyword evidence="9" id="KW-1003">Cell membrane</keyword>
<dbReference type="GO" id="GO:0005524">
    <property type="term" value="F:ATP binding"/>
    <property type="evidence" value="ECO:0007669"/>
    <property type="project" value="UniProtKB-UniRule"/>
</dbReference>
<dbReference type="PANTHER" id="PTHR13822">
    <property type="entry name" value="ATP SYNTHASE DELTA/EPSILON CHAIN"/>
    <property type="match status" value="1"/>
</dbReference>
<proteinExistence type="inferred from homology"/>
<protein>
    <recommendedName>
        <fullName evidence="9">ATP synthase epsilon chain</fullName>
    </recommendedName>
    <alternativeName>
        <fullName evidence="9">ATP synthase F1 sector epsilon subunit</fullName>
    </alternativeName>
    <alternativeName>
        <fullName evidence="9">F-ATPase epsilon subunit</fullName>
    </alternativeName>
</protein>
<organism evidence="12 13">
    <name type="scientific">Lignipirellula cremea</name>
    <dbReference type="NCBI Taxonomy" id="2528010"/>
    <lineage>
        <taxon>Bacteria</taxon>
        <taxon>Pseudomonadati</taxon>
        <taxon>Planctomycetota</taxon>
        <taxon>Planctomycetia</taxon>
        <taxon>Pirellulales</taxon>
        <taxon>Pirellulaceae</taxon>
        <taxon>Lignipirellula</taxon>
    </lineage>
</organism>
<dbReference type="SUPFAM" id="SSF51344">
    <property type="entry name" value="Epsilon subunit of F1F0-ATP synthase N-terminal domain"/>
    <property type="match status" value="1"/>
</dbReference>
<dbReference type="Pfam" id="PF02823">
    <property type="entry name" value="ATP-synt_DE_N"/>
    <property type="match status" value="1"/>
</dbReference>
<evidence type="ECO:0000256" key="3">
    <source>
        <dbReference type="ARBA" id="ARBA00005712"/>
    </source>
</evidence>